<protein>
    <recommendedName>
        <fullName evidence="1">DUF7808 domain-containing protein</fullName>
    </recommendedName>
</protein>
<dbReference type="Pfam" id="PF25096">
    <property type="entry name" value="DUF7808"/>
    <property type="match status" value="1"/>
</dbReference>
<keyword evidence="3" id="KW-1185">Reference proteome</keyword>
<dbReference type="EMBL" id="CATQJA010002710">
    <property type="protein sequence ID" value="CAJ0587521.1"/>
    <property type="molecule type" value="Genomic_DNA"/>
</dbReference>
<accession>A0AA36DK25</accession>
<organism evidence="2 3">
    <name type="scientific">Mesorhabditis spiculigera</name>
    <dbReference type="NCBI Taxonomy" id="96644"/>
    <lineage>
        <taxon>Eukaryota</taxon>
        <taxon>Metazoa</taxon>
        <taxon>Ecdysozoa</taxon>
        <taxon>Nematoda</taxon>
        <taxon>Chromadorea</taxon>
        <taxon>Rhabditida</taxon>
        <taxon>Rhabditina</taxon>
        <taxon>Rhabditomorpha</taxon>
        <taxon>Rhabditoidea</taxon>
        <taxon>Rhabditidae</taxon>
        <taxon>Mesorhabditinae</taxon>
        <taxon>Mesorhabditis</taxon>
    </lineage>
</organism>
<evidence type="ECO:0000259" key="1">
    <source>
        <dbReference type="Pfam" id="PF25096"/>
    </source>
</evidence>
<comment type="caution">
    <text evidence="2">The sequence shown here is derived from an EMBL/GenBank/DDBJ whole genome shotgun (WGS) entry which is preliminary data.</text>
</comment>
<dbReference type="InterPro" id="IPR056710">
    <property type="entry name" value="DUF7808"/>
</dbReference>
<dbReference type="Proteomes" id="UP001177023">
    <property type="component" value="Unassembled WGS sequence"/>
</dbReference>
<name>A0AA36DK25_9BILA</name>
<dbReference type="AlphaFoldDB" id="A0AA36DK25"/>
<evidence type="ECO:0000313" key="3">
    <source>
        <dbReference type="Proteomes" id="UP001177023"/>
    </source>
</evidence>
<sequence length="96" mass="10871">MEKEPIPAECVERRENSLTENPLILDCDISCVGADRDSVISKKPSNNRPCIRFYSYDTLLRGDRWSIWRTGACANQTITLEVHCGFPEDVPARVSN</sequence>
<dbReference type="PANTHER" id="PTHR34493:SF2">
    <property type="entry name" value="SECRETED PROTEIN"/>
    <property type="match status" value="1"/>
</dbReference>
<reference evidence="2" key="1">
    <citation type="submission" date="2023-06" db="EMBL/GenBank/DDBJ databases">
        <authorList>
            <person name="Delattre M."/>
        </authorList>
    </citation>
    <scope>NUCLEOTIDE SEQUENCE</scope>
    <source>
        <strain evidence="2">AF72</strain>
    </source>
</reference>
<feature type="domain" description="DUF7808" evidence="1">
    <location>
        <begin position="26"/>
        <end position="89"/>
    </location>
</feature>
<evidence type="ECO:0000313" key="2">
    <source>
        <dbReference type="EMBL" id="CAJ0587521.1"/>
    </source>
</evidence>
<proteinExistence type="predicted"/>
<gene>
    <name evidence="2" type="ORF">MSPICULIGERA_LOCUS25484</name>
</gene>
<dbReference type="PANTHER" id="PTHR34493">
    <property type="entry name" value="PROTEIN CBG13422-RELATED"/>
    <property type="match status" value="1"/>
</dbReference>
<feature type="non-terminal residue" evidence="2">
    <location>
        <position position="96"/>
    </location>
</feature>